<dbReference type="CTD" id="6749348"/>
<dbReference type="RefSeq" id="XP_002108133.1">
    <property type="nucleotide sequence ID" value="XM_002108097.1"/>
</dbReference>
<dbReference type="OrthoDB" id="2101615at2759"/>
<feature type="compositionally biased region" description="Polar residues" evidence="8">
    <location>
        <begin position="229"/>
        <end position="249"/>
    </location>
</feature>
<evidence type="ECO:0000256" key="5">
    <source>
        <dbReference type="ARBA" id="ARBA00023136"/>
    </source>
</evidence>
<dbReference type="eggNOG" id="KOG3656">
    <property type="taxonomic scope" value="Eukaryota"/>
</dbReference>
<keyword evidence="6" id="KW-0675">Receptor</keyword>
<dbReference type="PANTHER" id="PTHR24240">
    <property type="entry name" value="OPSIN"/>
    <property type="match status" value="1"/>
</dbReference>
<keyword evidence="5 9" id="KW-0472">Membrane</keyword>
<gene>
    <name evidence="11" type="ORF">TRIADDRAFT_52295</name>
</gene>
<comment type="subcellular location">
    <subcellularLocation>
        <location evidence="1">Membrane</location>
        <topology evidence="1">Multi-pass membrane protein</topology>
    </subcellularLocation>
</comment>
<dbReference type="InterPro" id="IPR017452">
    <property type="entry name" value="GPCR_Rhodpsn_7TM"/>
</dbReference>
<dbReference type="GO" id="GO:0007186">
    <property type="term" value="P:G protein-coupled receptor signaling pathway"/>
    <property type="evidence" value="ECO:0000318"/>
    <property type="project" value="GO_Central"/>
</dbReference>
<organism evidence="11 12">
    <name type="scientific">Trichoplax adhaerens</name>
    <name type="common">Trichoplax reptans</name>
    <dbReference type="NCBI Taxonomy" id="10228"/>
    <lineage>
        <taxon>Eukaryota</taxon>
        <taxon>Metazoa</taxon>
        <taxon>Placozoa</taxon>
        <taxon>Uniplacotomia</taxon>
        <taxon>Trichoplacea</taxon>
        <taxon>Trichoplacidae</taxon>
        <taxon>Trichoplax</taxon>
    </lineage>
</organism>
<evidence type="ECO:0000256" key="2">
    <source>
        <dbReference type="ARBA" id="ARBA00022692"/>
    </source>
</evidence>
<name>B3RMA6_TRIAD</name>
<dbReference type="Proteomes" id="UP000009022">
    <property type="component" value="Unassembled WGS sequence"/>
</dbReference>
<reference evidence="11 12" key="1">
    <citation type="journal article" date="2008" name="Nature">
        <title>The Trichoplax genome and the nature of placozoans.</title>
        <authorList>
            <person name="Srivastava M."/>
            <person name="Begovic E."/>
            <person name="Chapman J."/>
            <person name="Putnam N.H."/>
            <person name="Hellsten U."/>
            <person name="Kawashima T."/>
            <person name="Kuo A."/>
            <person name="Mitros T."/>
            <person name="Salamov A."/>
            <person name="Carpenter M.L."/>
            <person name="Signorovitch A.Y."/>
            <person name="Moreno M.A."/>
            <person name="Kamm K."/>
            <person name="Grimwood J."/>
            <person name="Schmutz J."/>
            <person name="Shapiro H."/>
            <person name="Grigoriev I.V."/>
            <person name="Buss L.W."/>
            <person name="Schierwater B."/>
            <person name="Dellaporta S.L."/>
            <person name="Rokhsar D.S."/>
        </authorList>
    </citation>
    <scope>NUCLEOTIDE SEQUENCE [LARGE SCALE GENOMIC DNA]</scope>
    <source>
        <strain evidence="11 12">Grell-BS-1999</strain>
    </source>
</reference>
<dbReference type="HOGENOM" id="CLU_065251_0_0_1"/>
<evidence type="ECO:0000256" key="4">
    <source>
        <dbReference type="ARBA" id="ARBA00023040"/>
    </source>
</evidence>
<dbReference type="GO" id="GO:0071482">
    <property type="term" value="P:cellular response to light stimulus"/>
    <property type="evidence" value="ECO:0000318"/>
    <property type="project" value="GO_Central"/>
</dbReference>
<feature type="transmembrane region" description="Helical" evidence="9">
    <location>
        <begin position="95"/>
        <end position="119"/>
    </location>
</feature>
<dbReference type="PRINTS" id="PR00237">
    <property type="entry name" value="GPCRRHODOPSN"/>
</dbReference>
<accession>B3RMA6</accession>
<evidence type="ECO:0000256" key="3">
    <source>
        <dbReference type="ARBA" id="ARBA00022989"/>
    </source>
</evidence>
<evidence type="ECO:0000256" key="6">
    <source>
        <dbReference type="ARBA" id="ARBA00023170"/>
    </source>
</evidence>
<dbReference type="Gene3D" id="1.20.1070.10">
    <property type="entry name" value="Rhodopsin 7-helix transmembrane proteins"/>
    <property type="match status" value="1"/>
</dbReference>
<dbReference type="FunCoup" id="B3RMA6">
    <property type="interactions" value="434"/>
</dbReference>
<dbReference type="AlphaFoldDB" id="B3RMA6"/>
<keyword evidence="12" id="KW-1185">Reference proteome</keyword>
<dbReference type="STRING" id="10228.B3RMA6"/>
<keyword evidence="7" id="KW-0807">Transducer</keyword>
<feature type="region of interest" description="Disordered" evidence="8">
    <location>
        <begin position="222"/>
        <end position="258"/>
    </location>
</feature>
<sequence>MNETTNGSYFILNVNRDFAVVSMVFQTFFLVVGVPANALVCFFTFRKKKDIKLSDIIISMLAISDGLYTIVRASIGRTPVYPTSTISCRIEVGLPLYFGIVNIYCMTVLAVTRYIAIVTPQRMITVRRRHGILIISLLTWTLPLIFTLPQIFGYWGGFSYTNGLGICLGVYHYSQGFLTGSYYICLILFVVQFPTLIIGWCYHQIYLEVKRSRLRISQFRSSTEHDDPSASSHSRGTKRNITISGNQGNRSSRRREPENRKAEIAIAKTLVIIFVTFQISFMPYSVVSFYNFISHTSYTVLLQLGLLFVTYIGNVANPYIFLFRSDKFQKFCNWRLMKCCQKGRFNTKVRPVRLPDTELSSPS</sequence>
<keyword evidence="2 9" id="KW-0812">Transmembrane</keyword>
<dbReference type="OMA" id="ISCRIEV"/>
<evidence type="ECO:0000256" key="1">
    <source>
        <dbReference type="ARBA" id="ARBA00004141"/>
    </source>
</evidence>
<dbReference type="PROSITE" id="PS50262">
    <property type="entry name" value="G_PROTEIN_RECEP_F1_2"/>
    <property type="match status" value="1"/>
</dbReference>
<protein>
    <recommendedName>
        <fullName evidence="10">G-protein coupled receptors family 1 profile domain-containing protein</fullName>
    </recommendedName>
</protein>
<feature type="transmembrane region" description="Helical" evidence="9">
    <location>
        <begin position="301"/>
        <end position="322"/>
    </location>
</feature>
<dbReference type="GO" id="GO:0005886">
    <property type="term" value="C:plasma membrane"/>
    <property type="evidence" value="ECO:0000318"/>
    <property type="project" value="GO_Central"/>
</dbReference>
<feature type="domain" description="G-protein coupled receptors family 1 profile" evidence="10">
    <location>
        <begin position="36"/>
        <end position="321"/>
    </location>
</feature>
<feature type="transmembrane region" description="Helical" evidence="9">
    <location>
        <begin position="131"/>
        <end position="152"/>
    </location>
</feature>
<keyword evidence="3 9" id="KW-1133">Transmembrane helix</keyword>
<evidence type="ECO:0000259" key="10">
    <source>
        <dbReference type="PROSITE" id="PS50262"/>
    </source>
</evidence>
<evidence type="ECO:0000256" key="8">
    <source>
        <dbReference type="SAM" id="MobiDB-lite"/>
    </source>
</evidence>
<dbReference type="GeneID" id="6749348"/>
<dbReference type="GO" id="GO:0007602">
    <property type="term" value="P:phototransduction"/>
    <property type="evidence" value="ECO:0000318"/>
    <property type="project" value="GO_Central"/>
</dbReference>
<feature type="transmembrane region" description="Helical" evidence="9">
    <location>
        <begin position="181"/>
        <end position="203"/>
    </location>
</feature>
<dbReference type="GO" id="GO:0008020">
    <property type="term" value="F:G protein-coupled photoreceptor activity"/>
    <property type="evidence" value="ECO:0000318"/>
    <property type="project" value="GO_Central"/>
</dbReference>
<keyword evidence="4" id="KW-0297">G-protein coupled receptor</keyword>
<feature type="transmembrane region" description="Helical" evidence="9">
    <location>
        <begin position="20"/>
        <end position="45"/>
    </location>
</feature>
<dbReference type="InterPro" id="IPR000276">
    <property type="entry name" value="GPCR_Rhodpsn"/>
</dbReference>
<evidence type="ECO:0000256" key="9">
    <source>
        <dbReference type="SAM" id="Phobius"/>
    </source>
</evidence>
<dbReference type="InParanoid" id="B3RMA6"/>
<evidence type="ECO:0000256" key="7">
    <source>
        <dbReference type="ARBA" id="ARBA00023224"/>
    </source>
</evidence>
<dbReference type="SUPFAM" id="SSF81321">
    <property type="entry name" value="Family A G protein-coupled receptor-like"/>
    <property type="match status" value="1"/>
</dbReference>
<proteinExistence type="predicted"/>
<dbReference type="EMBL" id="DS985241">
    <property type="protein sequence ID" value="EDV28931.1"/>
    <property type="molecule type" value="Genomic_DNA"/>
</dbReference>
<feature type="transmembrane region" description="Helical" evidence="9">
    <location>
        <begin position="57"/>
        <end position="75"/>
    </location>
</feature>
<evidence type="ECO:0000313" key="12">
    <source>
        <dbReference type="Proteomes" id="UP000009022"/>
    </source>
</evidence>
<dbReference type="KEGG" id="tad:TRIADDRAFT_52295"/>
<feature type="transmembrane region" description="Helical" evidence="9">
    <location>
        <begin position="262"/>
        <end position="281"/>
    </location>
</feature>
<dbReference type="PhylomeDB" id="B3RMA6"/>
<dbReference type="Pfam" id="PF00001">
    <property type="entry name" value="7tm_1"/>
    <property type="match status" value="1"/>
</dbReference>
<evidence type="ECO:0000313" key="11">
    <source>
        <dbReference type="EMBL" id="EDV28931.1"/>
    </source>
</evidence>
<dbReference type="FunFam" id="1.20.1070.10:FF:001161">
    <property type="entry name" value="Somatostatin receptor type 4"/>
    <property type="match status" value="1"/>
</dbReference>
<dbReference type="InterPro" id="IPR050125">
    <property type="entry name" value="GPCR_opsins"/>
</dbReference>